<comment type="caution">
    <text evidence="1">The sequence shown here is derived from an EMBL/GenBank/DDBJ whole genome shotgun (WGS) entry which is preliminary data.</text>
</comment>
<dbReference type="AlphaFoldDB" id="A0A108T269"/>
<protein>
    <submittedName>
        <fullName evidence="1">Uncharacterized protein</fullName>
    </submittedName>
</protein>
<accession>A0A108T269</accession>
<sequence>MRRKRIKRVANIDFGYRSITGAKQHIKVFLKSLLSQIGLQQGTDYAVTANHLRIRHVKNITGKITTTLKEMFPVFNFYWKTPRLLVWF</sequence>
<dbReference type="Proteomes" id="UP000056419">
    <property type="component" value="Unassembled WGS sequence"/>
</dbReference>
<proteinExistence type="predicted"/>
<keyword evidence="2" id="KW-1185">Reference proteome</keyword>
<dbReference type="RefSeq" id="WP_060386661.1">
    <property type="nucleotide sequence ID" value="NZ_LRGC01000027.1"/>
</dbReference>
<name>A0A108T269_BACSE</name>
<evidence type="ECO:0000313" key="1">
    <source>
        <dbReference type="EMBL" id="KWR51900.1"/>
    </source>
</evidence>
<dbReference type="PATRIC" id="fig|46506.5.peg.3379"/>
<organism evidence="1 2">
    <name type="scientific">Bacteroides stercoris</name>
    <dbReference type="NCBI Taxonomy" id="46506"/>
    <lineage>
        <taxon>Bacteria</taxon>
        <taxon>Pseudomonadati</taxon>
        <taxon>Bacteroidota</taxon>
        <taxon>Bacteroidia</taxon>
        <taxon>Bacteroidales</taxon>
        <taxon>Bacteroidaceae</taxon>
        <taxon>Bacteroides</taxon>
    </lineage>
</organism>
<evidence type="ECO:0000313" key="2">
    <source>
        <dbReference type="Proteomes" id="UP000056419"/>
    </source>
</evidence>
<reference evidence="1 2" key="1">
    <citation type="journal article" date="2016" name="BMC Genomics">
        <title>Type VI secretion systems of human gut Bacteroidales segregate into three genetic architectures, two of which are contained on mobile genetic elements.</title>
        <authorList>
            <person name="Coyne M.J."/>
            <person name="Roelofs K.G."/>
            <person name="Comstock L.E."/>
        </authorList>
    </citation>
    <scope>NUCLEOTIDE SEQUENCE [LARGE SCALE GENOMIC DNA]</scope>
    <source>
        <strain evidence="1 2">CL09T03C01</strain>
    </source>
</reference>
<dbReference type="EMBL" id="LRGC01000027">
    <property type="protein sequence ID" value="KWR51900.1"/>
    <property type="molecule type" value="Genomic_DNA"/>
</dbReference>
<dbReference type="STRING" id="46506.AA415_03141"/>
<gene>
    <name evidence="1" type="ORF">AA415_03141</name>
</gene>